<comment type="caution">
    <text evidence="2">The sequence shown here is derived from an EMBL/GenBank/DDBJ whole genome shotgun (WGS) entry which is preliminary data.</text>
</comment>
<evidence type="ECO:0000313" key="5">
    <source>
        <dbReference type="Proteomes" id="UP000321947"/>
    </source>
</evidence>
<feature type="compositionally biased region" description="Basic and acidic residues" evidence="1">
    <location>
        <begin position="78"/>
        <end position="92"/>
    </location>
</feature>
<proteinExistence type="predicted"/>
<evidence type="ECO:0000313" key="4">
    <source>
        <dbReference type="Proteomes" id="UP000321393"/>
    </source>
</evidence>
<accession>A0A5A7UT97</accession>
<evidence type="ECO:0000313" key="2">
    <source>
        <dbReference type="EMBL" id="KAA0056755.1"/>
    </source>
</evidence>
<evidence type="ECO:0000313" key="3">
    <source>
        <dbReference type="EMBL" id="TYK21011.1"/>
    </source>
</evidence>
<feature type="region of interest" description="Disordered" evidence="1">
    <location>
        <begin position="141"/>
        <end position="243"/>
    </location>
</feature>
<protein>
    <submittedName>
        <fullName evidence="2">Cell wall protein RBR3-like</fullName>
    </submittedName>
</protein>
<feature type="compositionally biased region" description="Basic and acidic residues" evidence="1">
    <location>
        <begin position="21"/>
        <end position="32"/>
    </location>
</feature>
<dbReference type="Proteomes" id="UP000321947">
    <property type="component" value="Unassembled WGS sequence"/>
</dbReference>
<organism evidence="2 4">
    <name type="scientific">Cucumis melo var. makuwa</name>
    <name type="common">Oriental melon</name>
    <dbReference type="NCBI Taxonomy" id="1194695"/>
    <lineage>
        <taxon>Eukaryota</taxon>
        <taxon>Viridiplantae</taxon>
        <taxon>Streptophyta</taxon>
        <taxon>Embryophyta</taxon>
        <taxon>Tracheophyta</taxon>
        <taxon>Spermatophyta</taxon>
        <taxon>Magnoliopsida</taxon>
        <taxon>eudicotyledons</taxon>
        <taxon>Gunneridae</taxon>
        <taxon>Pentapetalae</taxon>
        <taxon>rosids</taxon>
        <taxon>fabids</taxon>
        <taxon>Cucurbitales</taxon>
        <taxon>Cucurbitaceae</taxon>
        <taxon>Benincaseae</taxon>
        <taxon>Cucumis</taxon>
    </lineage>
</organism>
<reference evidence="4 5" key="1">
    <citation type="submission" date="2019-08" db="EMBL/GenBank/DDBJ databases">
        <title>Draft genome sequences of two oriental melons (Cucumis melo L. var makuwa).</title>
        <authorList>
            <person name="Kwon S.-Y."/>
        </authorList>
    </citation>
    <scope>NUCLEOTIDE SEQUENCE [LARGE SCALE GENOMIC DNA]</scope>
    <source>
        <strain evidence="5">cv. Chang Bougi</strain>
        <strain evidence="4">cv. SW 3</strain>
        <tissue evidence="2">Leaf</tissue>
    </source>
</reference>
<gene>
    <name evidence="3" type="ORF">E5676_scaffold778G00020</name>
    <name evidence="2" type="ORF">E6C27_scaffold486G00290</name>
</gene>
<evidence type="ECO:0000256" key="1">
    <source>
        <dbReference type="SAM" id="MobiDB-lite"/>
    </source>
</evidence>
<feature type="compositionally biased region" description="Polar residues" evidence="1">
    <location>
        <begin position="156"/>
        <end position="172"/>
    </location>
</feature>
<feature type="compositionally biased region" description="Polar residues" evidence="1">
    <location>
        <begin position="50"/>
        <end position="59"/>
    </location>
</feature>
<dbReference type="AlphaFoldDB" id="A0A5A7UT97"/>
<sequence>MVNTRREKYQVRSTSIGSEDDSSRTNMHDVRIRGYQFKTTPSRRPYRLPSKQNQVSPSDPTKDSLFSDPVDSVVPENVGHHESDLSDMDPNKRDNVPLFHILKRGVFGKNTQLDSDVPCASSVVSSPSGHFVSLHFTSSSSNNDIPASNEPHHSSDNLSQCPDNVDQESNPTHVEPESIPASDNRAPEHPSEVQELDQENEASRDIPNPISDMGEDHPQKKARKASARAKDITTKTGRRKLPPNVSSVLIDGISFHLKESVQR</sequence>
<feature type="compositionally biased region" description="Basic and acidic residues" evidence="1">
    <location>
        <begin position="1"/>
        <end position="10"/>
    </location>
</feature>
<dbReference type="EMBL" id="SSTE01007295">
    <property type="protein sequence ID" value="KAA0056755.1"/>
    <property type="molecule type" value="Genomic_DNA"/>
</dbReference>
<name>A0A5A7UT97_CUCMM</name>
<dbReference type="EMBL" id="SSTD01005935">
    <property type="protein sequence ID" value="TYK21011.1"/>
    <property type="molecule type" value="Genomic_DNA"/>
</dbReference>
<feature type="region of interest" description="Disordered" evidence="1">
    <location>
        <begin position="1"/>
        <end position="92"/>
    </location>
</feature>
<dbReference type="Proteomes" id="UP000321393">
    <property type="component" value="Unassembled WGS sequence"/>
</dbReference>